<name>A0ABT5UFW8_9GAMM</name>
<proteinExistence type="predicted"/>
<evidence type="ECO:0000313" key="2">
    <source>
        <dbReference type="Proteomes" id="UP001528823"/>
    </source>
</evidence>
<gene>
    <name evidence="1" type="ORF">ORQ98_25270</name>
</gene>
<sequence>MNSTKLERVAGPGNKETFFIGSYQVLPPKRLKTPVMVASKNTKKVVAAIAKGEEREFLLTEDELNGFAPQEEIKTPSYLILLRLDKPKASGFFE</sequence>
<organism evidence="1 2">
    <name type="scientific">Spartinivicinus poritis</name>
    <dbReference type="NCBI Taxonomy" id="2994640"/>
    <lineage>
        <taxon>Bacteria</taxon>
        <taxon>Pseudomonadati</taxon>
        <taxon>Pseudomonadota</taxon>
        <taxon>Gammaproteobacteria</taxon>
        <taxon>Oceanospirillales</taxon>
        <taxon>Zooshikellaceae</taxon>
        <taxon>Spartinivicinus</taxon>
    </lineage>
</organism>
<accession>A0ABT5UFW8</accession>
<comment type="caution">
    <text evidence="1">The sequence shown here is derived from an EMBL/GenBank/DDBJ whole genome shotgun (WGS) entry which is preliminary data.</text>
</comment>
<dbReference type="RefSeq" id="WP_274691589.1">
    <property type="nucleotide sequence ID" value="NZ_JAPMOU010000058.1"/>
</dbReference>
<evidence type="ECO:0000313" key="1">
    <source>
        <dbReference type="EMBL" id="MDE1465280.1"/>
    </source>
</evidence>
<keyword evidence="2" id="KW-1185">Reference proteome</keyword>
<dbReference type="EMBL" id="JAPMOU010000058">
    <property type="protein sequence ID" value="MDE1465280.1"/>
    <property type="molecule type" value="Genomic_DNA"/>
</dbReference>
<protein>
    <submittedName>
        <fullName evidence="1">Uncharacterized protein</fullName>
    </submittedName>
</protein>
<reference evidence="1 2" key="1">
    <citation type="submission" date="2022-11" db="EMBL/GenBank/DDBJ databases">
        <title>Spartinivicinus poritis sp. nov., isolated from scleractinian coral Porites lutea.</title>
        <authorList>
            <person name="Zhang G."/>
            <person name="Cai L."/>
            <person name="Wei Q."/>
        </authorList>
    </citation>
    <scope>NUCLEOTIDE SEQUENCE [LARGE SCALE GENOMIC DNA]</scope>
    <source>
        <strain evidence="1 2">A2-2</strain>
    </source>
</reference>
<dbReference type="Proteomes" id="UP001528823">
    <property type="component" value="Unassembled WGS sequence"/>
</dbReference>